<dbReference type="RefSeq" id="WP_023361385.1">
    <property type="nucleotide sequence ID" value="NC_022657.1"/>
</dbReference>
<dbReference type="OrthoDB" id="241638at2"/>
<evidence type="ECO:0000313" key="6">
    <source>
        <dbReference type="EMBL" id="AGZ41326.1"/>
    </source>
</evidence>
<dbReference type="PRINTS" id="PR01790">
    <property type="entry name" value="SMP30FAMILY"/>
</dbReference>
<dbReference type="GO" id="GO:0016787">
    <property type="term" value="F:hydrolase activity"/>
    <property type="evidence" value="ECO:0007669"/>
    <property type="project" value="UniProtKB-KW"/>
</dbReference>
<feature type="binding site" evidence="4">
    <location>
        <position position="210"/>
    </location>
    <ligand>
        <name>a divalent metal cation</name>
        <dbReference type="ChEBI" id="CHEBI:60240"/>
    </ligand>
</feature>
<dbReference type="SUPFAM" id="SSF63829">
    <property type="entry name" value="Calcium-dependent phosphotriesterase"/>
    <property type="match status" value="1"/>
</dbReference>
<feature type="binding site" evidence="4">
    <location>
        <position position="99"/>
    </location>
    <ligand>
        <name>substrate</name>
    </ligand>
</feature>
<name>U5W080_9ACTN</name>
<proteinExistence type="inferred from homology"/>
<dbReference type="GO" id="GO:0046872">
    <property type="term" value="F:metal ion binding"/>
    <property type="evidence" value="ECO:0007669"/>
    <property type="project" value="UniProtKB-KW"/>
</dbReference>
<dbReference type="PANTHER" id="PTHR47572">
    <property type="entry name" value="LIPOPROTEIN-RELATED"/>
    <property type="match status" value="1"/>
</dbReference>
<dbReference type="KEGG" id="afs:AFR_15220"/>
<comment type="cofactor">
    <cofactor evidence="4">
        <name>Zn(2+)</name>
        <dbReference type="ChEBI" id="CHEBI:29105"/>
    </cofactor>
    <text evidence="4">Binds 1 divalent metal cation per subunit.</text>
</comment>
<dbReference type="EMBL" id="CP006272">
    <property type="protein sequence ID" value="AGZ41326.1"/>
    <property type="molecule type" value="Genomic_DNA"/>
</dbReference>
<dbReference type="PANTHER" id="PTHR47572:SF4">
    <property type="entry name" value="LACTONASE DRP35"/>
    <property type="match status" value="1"/>
</dbReference>
<reference evidence="6 7" key="1">
    <citation type="journal article" date="2014" name="J. Biotechnol.">
        <title>Complete genome sequence of the actinobacterium Actinoplanes friuliensis HAG 010964, producer of the lipopeptide antibiotic friulimycin.</title>
        <authorList>
            <person name="Ruckert C."/>
            <person name="Szczepanowski R."/>
            <person name="Albersmeier A."/>
            <person name="Goesmann A."/>
            <person name="Fischer N."/>
            <person name="Steinkamper A."/>
            <person name="Puhler A."/>
            <person name="Biener R."/>
            <person name="Schwartz D."/>
            <person name="Kalinowski J."/>
        </authorList>
    </citation>
    <scope>NUCLEOTIDE SEQUENCE [LARGE SCALE GENOMIC DNA]</scope>
    <source>
        <strain evidence="6 7">DSM 7358</strain>
    </source>
</reference>
<comment type="similarity">
    <text evidence="1">Belongs to the SMP-30/CGR1 family.</text>
</comment>
<organism evidence="6 7">
    <name type="scientific">Actinoplanes friuliensis DSM 7358</name>
    <dbReference type="NCBI Taxonomy" id="1246995"/>
    <lineage>
        <taxon>Bacteria</taxon>
        <taxon>Bacillati</taxon>
        <taxon>Actinomycetota</taxon>
        <taxon>Actinomycetes</taxon>
        <taxon>Micromonosporales</taxon>
        <taxon>Micromonosporaceae</taxon>
        <taxon>Actinoplanes</taxon>
    </lineage>
</organism>
<feature type="domain" description="SMP-30/Gluconolactonase/LRE-like region" evidence="5">
    <location>
        <begin position="15"/>
        <end position="264"/>
    </location>
</feature>
<evidence type="ECO:0000256" key="4">
    <source>
        <dbReference type="PIRSR" id="PIRSR605511-2"/>
    </source>
</evidence>
<dbReference type="Gene3D" id="2.120.10.30">
    <property type="entry name" value="TolB, C-terminal domain"/>
    <property type="match status" value="1"/>
</dbReference>
<evidence type="ECO:0000313" key="7">
    <source>
        <dbReference type="Proteomes" id="UP000017746"/>
    </source>
</evidence>
<evidence type="ECO:0000259" key="5">
    <source>
        <dbReference type="Pfam" id="PF08450"/>
    </source>
</evidence>
<dbReference type="Proteomes" id="UP000017746">
    <property type="component" value="Chromosome"/>
</dbReference>
<dbReference type="AlphaFoldDB" id="U5W080"/>
<dbReference type="STRING" id="1246995.AFR_15220"/>
<dbReference type="InterPro" id="IPR011042">
    <property type="entry name" value="6-blade_b-propeller_TolB-like"/>
</dbReference>
<feature type="binding site" evidence="4">
    <location>
        <position position="117"/>
    </location>
    <ligand>
        <name>substrate</name>
    </ligand>
</feature>
<feature type="active site" description="Proton donor/acceptor" evidence="3">
    <location>
        <position position="210"/>
    </location>
</feature>
<keyword evidence="4" id="KW-0862">Zinc</keyword>
<gene>
    <name evidence="6" type="ORF">AFR_15220</name>
</gene>
<dbReference type="InterPro" id="IPR005511">
    <property type="entry name" value="SMP-30"/>
</dbReference>
<keyword evidence="4" id="KW-0479">Metal-binding</keyword>
<protein>
    <submittedName>
        <fullName evidence="6">Lactone hydrolase</fullName>
    </submittedName>
</protein>
<dbReference type="PATRIC" id="fig|1246995.3.peg.3090"/>
<keyword evidence="2 6" id="KW-0378">Hydrolase</keyword>
<evidence type="ECO:0000256" key="2">
    <source>
        <dbReference type="ARBA" id="ARBA00022801"/>
    </source>
</evidence>
<sequence length="298" mass="31768">MTQIKTVADGFHFLEAPRWREGRLWFSDFYGLQVHSMLPDGSDRRVEADVPGQPAGLGWLPDGRLLVVSMRDRKLLRREEDGTLVVHGDLGNHATGHTNDMVVDAQGRAYVGNFGFDLMGGAPVGTAGLHRVDPDGTVTQVADDLWFPNGSAITAGNVLVVAETFGNRVTAFDLTSEGELVNRRPWATFGPLPQSRNLGDTLAELSLAPDGVCLDADGGLWIADALGSRLVRVLDDGTITDEIEPGTPVYACALGGDDGATLFACAAPDFHESARKNAHEGHMIAIRLTGQGRPSAGS</sequence>
<dbReference type="InterPro" id="IPR013658">
    <property type="entry name" value="SGL"/>
</dbReference>
<dbReference type="HOGENOM" id="CLU_036110_4_0_11"/>
<keyword evidence="7" id="KW-1185">Reference proteome</keyword>
<evidence type="ECO:0000256" key="3">
    <source>
        <dbReference type="PIRSR" id="PIRSR605511-1"/>
    </source>
</evidence>
<dbReference type="Pfam" id="PF08450">
    <property type="entry name" value="SGL"/>
    <property type="match status" value="1"/>
</dbReference>
<dbReference type="eggNOG" id="COG3386">
    <property type="taxonomic scope" value="Bacteria"/>
</dbReference>
<dbReference type="InterPro" id="IPR051262">
    <property type="entry name" value="SMP-30/CGR1_Lactonase"/>
</dbReference>
<evidence type="ECO:0000256" key="1">
    <source>
        <dbReference type="ARBA" id="ARBA00008853"/>
    </source>
</evidence>
<feature type="binding site" evidence="4">
    <location>
        <position position="15"/>
    </location>
    <ligand>
        <name>a divalent metal cation</name>
        <dbReference type="ChEBI" id="CHEBI:60240"/>
    </ligand>
</feature>
<accession>U5W080</accession>
<feature type="binding site" evidence="4">
    <location>
        <position position="149"/>
    </location>
    <ligand>
        <name>a divalent metal cation</name>
        <dbReference type="ChEBI" id="CHEBI:60240"/>
    </ligand>
</feature>